<feature type="transmembrane region" description="Helical" evidence="1">
    <location>
        <begin position="128"/>
        <end position="146"/>
    </location>
</feature>
<proteinExistence type="predicted"/>
<feature type="transmembrane region" description="Helical" evidence="1">
    <location>
        <begin position="190"/>
        <end position="207"/>
    </location>
</feature>
<feature type="transmembrane region" description="Helical" evidence="1">
    <location>
        <begin position="214"/>
        <end position="231"/>
    </location>
</feature>
<dbReference type="RefSeq" id="WP_207880348.1">
    <property type="nucleotide sequence ID" value="NZ_JAFVMF010000005.1"/>
</dbReference>
<feature type="transmembrane region" description="Helical" evidence="1">
    <location>
        <begin position="350"/>
        <end position="369"/>
    </location>
</feature>
<evidence type="ECO:0000256" key="1">
    <source>
        <dbReference type="SAM" id="Phobius"/>
    </source>
</evidence>
<name>A0ABS3LU15_9PROT</name>
<reference evidence="2 3" key="1">
    <citation type="submission" date="2021-03" db="EMBL/GenBank/DDBJ databases">
        <title>The complete genome sequence of Acetobacter sacchari TBRC 11175.</title>
        <authorList>
            <person name="Charoenyingcharoen P."/>
            <person name="Yukphan P."/>
        </authorList>
    </citation>
    <scope>NUCLEOTIDE SEQUENCE [LARGE SCALE GENOMIC DNA]</scope>
    <source>
        <strain evidence="2 3">TBRC 11175</strain>
    </source>
</reference>
<keyword evidence="1" id="KW-0812">Transmembrane</keyword>
<dbReference type="EMBL" id="JAFVMF010000005">
    <property type="protein sequence ID" value="MBO1359381.1"/>
    <property type="molecule type" value="Genomic_DNA"/>
</dbReference>
<keyword evidence="3" id="KW-1185">Reference proteome</keyword>
<accession>A0ABS3LU15</accession>
<organism evidence="2 3">
    <name type="scientific">Acetobacter sacchari</name>
    <dbReference type="NCBI Taxonomy" id="2661687"/>
    <lineage>
        <taxon>Bacteria</taxon>
        <taxon>Pseudomonadati</taxon>
        <taxon>Pseudomonadota</taxon>
        <taxon>Alphaproteobacteria</taxon>
        <taxon>Acetobacterales</taxon>
        <taxon>Acetobacteraceae</taxon>
        <taxon>Acetobacter</taxon>
    </lineage>
</organism>
<feature type="transmembrane region" description="Helical" evidence="1">
    <location>
        <begin position="104"/>
        <end position="122"/>
    </location>
</feature>
<gene>
    <name evidence="2" type="ORF">J2D73_06170</name>
</gene>
<dbReference type="Proteomes" id="UP000664771">
    <property type="component" value="Unassembled WGS sequence"/>
</dbReference>
<keyword evidence="1" id="KW-1133">Transmembrane helix</keyword>
<evidence type="ECO:0000313" key="2">
    <source>
        <dbReference type="EMBL" id="MBO1359381.1"/>
    </source>
</evidence>
<feature type="transmembrane region" description="Helical" evidence="1">
    <location>
        <begin position="69"/>
        <end position="92"/>
    </location>
</feature>
<feature type="transmembrane region" description="Helical" evidence="1">
    <location>
        <begin position="158"/>
        <end position="178"/>
    </location>
</feature>
<protein>
    <submittedName>
        <fullName evidence="2">Uncharacterized protein</fullName>
    </submittedName>
</protein>
<comment type="caution">
    <text evidence="2">The sequence shown here is derived from an EMBL/GenBank/DDBJ whole genome shotgun (WGS) entry which is preliminary data.</text>
</comment>
<keyword evidence="1" id="KW-0472">Membrane</keyword>
<feature type="transmembrane region" description="Helical" evidence="1">
    <location>
        <begin position="35"/>
        <end position="57"/>
    </location>
</feature>
<evidence type="ECO:0000313" key="3">
    <source>
        <dbReference type="Proteomes" id="UP000664771"/>
    </source>
</evidence>
<sequence length="386" mass="42581">MPEATGMCFIPLFFAGLIDLKECGSAVKLGCSMGLLFLSNVPICACAAFVIVVYSIFSGDTLRFLKGVAFRAAPVAIGLSGFFLFPFLYAYLTSVTHMTIRSYVFFDLMSLSSVSIGNIVFLDNTKDGVQRGLGAPLALLLIIYVARCLMSRKQIDPLVLCGLVLVCMIGGMVPFQDIPKFLSPLSLPQFPWRYLAYLSFIASFVVLSNMRLRSSHLVGILLFSVLCAVSIEGKPVHDRVNLNAYAATGYQDYKRWMTDYVPEAAYSRSMRSDEIRSTHCRLLGVRLNAHGFPVFRLFCDQEEWVGLPILAYDAIRMTTPNVAQSRTDGRFSVFAPKGETVVTFAYSRRFLALFAGGLLVSAGTLFLLLRAWRNARRSGACALVSA</sequence>